<accession>A0A8X6V2X2</accession>
<dbReference type="GO" id="GO:0005634">
    <property type="term" value="C:nucleus"/>
    <property type="evidence" value="ECO:0007669"/>
    <property type="project" value="UniProtKB-SubCell"/>
</dbReference>
<reference evidence="5" key="1">
    <citation type="submission" date="2020-08" db="EMBL/GenBank/DDBJ databases">
        <title>Multicomponent nature underlies the extraordinary mechanical properties of spider dragline silk.</title>
        <authorList>
            <person name="Kono N."/>
            <person name="Nakamura H."/>
            <person name="Mori M."/>
            <person name="Yoshida Y."/>
            <person name="Ohtoshi R."/>
            <person name="Malay A.D."/>
            <person name="Moran D.A.P."/>
            <person name="Tomita M."/>
            <person name="Numata K."/>
            <person name="Arakawa K."/>
        </authorList>
    </citation>
    <scope>NUCLEOTIDE SEQUENCE</scope>
</reference>
<comment type="subcellular location">
    <subcellularLocation>
        <location evidence="2">Nucleus</location>
    </subcellularLocation>
</comment>
<evidence type="ECO:0000259" key="4">
    <source>
        <dbReference type="PROSITE" id="PS51015"/>
    </source>
</evidence>
<dbReference type="Pfam" id="PF02182">
    <property type="entry name" value="SAD_SRA"/>
    <property type="match status" value="1"/>
</dbReference>
<feature type="domain" description="YDG" evidence="4">
    <location>
        <begin position="105"/>
        <end position="258"/>
    </location>
</feature>
<dbReference type="Proteomes" id="UP000887159">
    <property type="component" value="Unassembled WGS sequence"/>
</dbReference>
<evidence type="ECO:0000256" key="1">
    <source>
        <dbReference type="ARBA" id="ARBA00023242"/>
    </source>
</evidence>
<gene>
    <name evidence="5" type="primary">UHRF1</name>
    <name evidence="5" type="ORF">TNCV_3505421</name>
</gene>
<keyword evidence="1 2" id="KW-0539">Nucleus</keyword>
<dbReference type="AlphaFoldDB" id="A0A8X6V2X2"/>
<dbReference type="EMBL" id="BMAU01021233">
    <property type="protein sequence ID" value="GFY02662.1"/>
    <property type="molecule type" value="Genomic_DNA"/>
</dbReference>
<keyword evidence="6" id="KW-1185">Reference proteome</keyword>
<dbReference type="InterPro" id="IPR003105">
    <property type="entry name" value="SRA_YDG"/>
</dbReference>
<evidence type="ECO:0000313" key="5">
    <source>
        <dbReference type="EMBL" id="GFY02662.1"/>
    </source>
</evidence>
<evidence type="ECO:0000256" key="3">
    <source>
        <dbReference type="SAM" id="MobiDB-lite"/>
    </source>
</evidence>
<sequence>MNYEEDIKKRRKENMEVMQSLGILSLCQEHHAIKKSSQIKKPKNALRKNPTRQSLSMQCPSRRSKRLLGEEPKKYFQEIEEEEDIPETKPTKLPIEKIKRENVFGAIPGVAVGTEFATRIEASHAGIHRPTVAGIHGNPALGCYSLALSGGYEDDVDLGDSFIYTGEGGRDLKGTKTNPKNLRTAPQSKDQVLERGNLALSKNVENNLPVRVLRGYKLRSKFAPLEGYRYDEDFGKRNMPGKRARRHFSQLSELERGLIIGMKTAGWSMRRVAGQMDSSECAVRNCWEQWTRKGTHARKTGSEATRKTTRREDRRIVRQALVDPTVTRSTIRADVGVAIVPQTISRHLAEANLKSKRPFCALPLTPTTASTVVPSQINIECHRLAKGCA</sequence>
<dbReference type="InterPro" id="IPR015947">
    <property type="entry name" value="PUA-like_sf"/>
</dbReference>
<evidence type="ECO:0000256" key="2">
    <source>
        <dbReference type="PROSITE-ProRule" id="PRU00358"/>
    </source>
</evidence>
<dbReference type="PROSITE" id="PS51015">
    <property type="entry name" value="YDG"/>
    <property type="match status" value="1"/>
</dbReference>
<evidence type="ECO:0000313" key="6">
    <source>
        <dbReference type="Proteomes" id="UP000887159"/>
    </source>
</evidence>
<feature type="compositionally biased region" description="Basic residues" evidence="3">
    <location>
        <begin position="34"/>
        <end position="50"/>
    </location>
</feature>
<protein>
    <submittedName>
        <fullName evidence="5">E3 ubiquitin-protein ligase UHRF1</fullName>
    </submittedName>
</protein>
<feature type="compositionally biased region" description="Polar residues" evidence="3">
    <location>
        <begin position="51"/>
        <end position="61"/>
    </location>
</feature>
<dbReference type="GO" id="GO:0016567">
    <property type="term" value="P:protein ubiquitination"/>
    <property type="evidence" value="ECO:0007669"/>
    <property type="project" value="TreeGrafter"/>
</dbReference>
<dbReference type="SMART" id="SM00466">
    <property type="entry name" value="SRA"/>
    <property type="match status" value="1"/>
</dbReference>
<proteinExistence type="predicted"/>
<name>A0A8X6V2X2_TRICX</name>
<feature type="region of interest" description="Disordered" evidence="3">
    <location>
        <begin position="34"/>
        <end position="62"/>
    </location>
</feature>
<comment type="caution">
    <text evidence="5">The sequence shown here is derived from an EMBL/GenBank/DDBJ whole genome shotgun (WGS) entry which is preliminary data.</text>
</comment>
<dbReference type="Gene3D" id="2.30.280.10">
    <property type="entry name" value="SRA-YDG"/>
    <property type="match status" value="1"/>
</dbReference>
<organism evidence="5 6">
    <name type="scientific">Trichonephila clavipes</name>
    <name type="common">Golden silk orbweaver</name>
    <name type="synonym">Nephila clavipes</name>
    <dbReference type="NCBI Taxonomy" id="2585209"/>
    <lineage>
        <taxon>Eukaryota</taxon>
        <taxon>Metazoa</taxon>
        <taxon>Ecdysozoa</taxon>
        <taxon>Arthropoda</taxon>
        <taxon>Chelicerata</taxon>
        <taxon>Arachnida</taxon>
        <taxon>Araneae</taxon>
        <taxon>Araneomorphae</taxon>
        <taxon>Entelegynae</taxon>
        <taxon>Araneoidea</taxon>
        <taxon>Nephilidae</taxon>
        <taxon>Trichonephila</taxon>
    </lineage>
</organism>
<dbReference type="GO" id="GO:0044027">
    <property type="term" value="P:negative regulation of gene expression via chromosomal CpG island methylation"/>
    <property type="evidence" value="ECO:0007669"/>
    <property type="project" value="TreeGrafter"/>
</dbReference>
<dbReference type="PANTHER" id="PTHR14140">
    <property type="entry name" value="E3 UBIQUITIN-PROTEIN LIGASE UHRF-RELATED"/>
    <property type="match status" value="1"/>
</dbReference>
<dbReference type="InterPro" id="IPR045134">
    <property type="entry name" value="UHRF1/2-like"/>
</dbReference>
<dbReference type="InterPro" id="IPR036987">
    <property type="entry name" value="SRA-YDG_sf"/>
</dbReference>
<dbReference type="SUPFAM" id="SSF88697">
    <property type="entry name" value="PUA domain-like"/>
    <property type="match status" value="1"/>
</dbReference>
<dbReference type="PANTHER" id="PTHR14140:SF27">
    <property type="entry name" value="OS04G0289800 PROTEIN"/>
    <property type="match status" value="1"/>
</dbReference>
<dbReference type="GO" id="GO:0061630">
    <property type="term" value="F:ubiquitin protein ligase activity"/>
    <property type="evidence" value="ECO:0007669"/>
    <property type="project" value="TreeGrafter"/>
</dbReference>